<dbReference type="PANTHER" id="PTHR35811">
    <property type="entry name" value="SLR1870 PROTEIN"/>
    <property type="match status" value="1"/>
</dbReference>
<evidence type="ECO:0000313" key="2">
    <source>
        <dbReference type="EMBL" id="MBK0400593.1"/>
    </source>
</evidence>
<dbReference type="PANTHER" id="PTHR35811:SF1">
    <property type="entry name" value="HTH OST-TYPE DOMAIN-CONTAINING PROTEIN"/>
    <property type="match status" value="1"/>
</dbReference>
<evidence type="ECO:0000259" key="1">
    <source>
        <dbReference type="Pfam" id="PF01936"/>
    </source>
</evidence>
<sequence>MTDTPRIAILIDADNVEPAHIRFAVEDARGRGRVVIRRAVGRLTSIKGREKVLTDLGFSAEVAFSGARATKDTADLMLAQIGIRLAERGTVEVIALVSSDSDFATIARGIAESGVEVIGYGKANTPAAFREAVSAFVAFPENGAPSATTKAAAKENDTDKARRIIEGHLNKAGEGRPQVIGQALSRAFDGNYKGRLGVKTFKELIKKLGGYEILDDPKGGGVSAQTLRRKA</sequence>
<keyword evidence="3" id="KW-1185">Reference proteome</keyword>
<dbReference type="AlphaFoldDB" id="A0A8J7MAA2"/>
<reference evidence="2" key="1">
    <citation type="submission" date="2020-12" db="EMBL/GenBank/DDBJ databases">
        <title>Bacterial taxonomy.</title>
        <authorList>
            <person name="Pan X."/>
        </authorList>
    </citation>
    <scope>NUCLEOTIDE SEQUENCE</scope>
    <source>
        <strain evidence="2">M0105</strain>
    </source>
</reference>
<protein>
    <submittedName>
        <fullName evidence="2">NYN domain-containing protein</fullName>
    </submittedName>
</protein>
<dbReference type="InterPro" id="IPR021139">
    <property type="entry name" value="NYN"/>
</dbReference>
<dbReference type="Proteomes" id="UP000655420">
    <property type="component" value="Unassembled WGS sequence"/>
</dbReference>
<dbReference type="GO" id="GO:0004540">
    <property type="term" value="F:RNA nuclease activity"/>
    <property type="evidence" value="ECO:0007669"/>
    <property type="project" value="InterPro"/>
</dbReference>
<dbReference type="Pfam" id="PF01936">
    <property type="entry name" value="NYN"/>
    <property type="match status" value="1"/>
</dbReference>
<comment type="caution">
    <text evidence="2">The sequence shown here is derived from an EMBL/GenBank/DDBJ whole genome shotgun (WGS) entry which is preliminary data.</text>
</comment>
<dbReference type="RefSeq" id="WP_200611617.1">
    <property type="nucleotide sequence ID" value="NZ_JAEHHL010000009.1"/>
</dbReference>
<dbReference type="Gene3D" id="3.40.50.1010">
    <property type="entry name" value="5'-nuclease"/>
    <property type="match status" value="1"/>
</dbReference>
<proteinExistence type="predicted"/>
<organism evidence="2 3">
    <name type="scientific">Thermohalobaculum xanthum</name>
    <dbReference type="NCBI Taxonomy" id="2753746"/>
    <lineage>
        <taxon>Bacteria</taxon>
        <taxon>Pseudomonadati</taxon>
        <taxon>Pseudomonadota</taxon>
        <taxon>Alphaproteobacteria</taxon>
        <taxon>Rhodobacterales</taxon>
        <taxon>Paracoccaceae</taxon>
        <taxon>Thermohalobaculum</taxon>
    </lineage>
</organism>
<gene>
    <name evidence="2" type="ORF">H0I76_15445</name>
</gene>
<dbReference type="EMBL" id="JAEHHL010000009">
    <property type="protein sequence ID" value="MBK0400593.1"/>
    <property type="molecule type" value="Genomic_DNA"/>
</dbReference>
<name>A0A8J7MAA2_9RHOB</name>
<evidence type="ECO:0000313" key="3">
    <source>
        <dbReference type="Proteomes" id="UP000655420"/>
    </source>
</evidence>
<feature type="domain" description="NYN" evidence="1">
    <location>
        <begin position="6"/>
        <end position="137"/>
    </location>
</feature>
<accession>A0A8J7MAA2</accession>